<dbReference type="GO" id="GO:0006952">
    <property type="term" value="P:defense response"/>
    <property type="evidence" value="ECO:0007669"/>
    <property type="project" value="UniProtKB-KW"/>
</dbReference>
<feature type="transmembrane region" description="Helical" evidence="9">
    <location>
        <begin position="263"/>
        <end position="287"/>
    </location>
</feature>
<comment type="caution">
    <text evidence="10">The sequence shown here is derived from an EMBL/GenBank/DDBJ whole genome shotgun (WGS) entry which is preliminary data.</text>
</comment>
<dbReference type="PANTHER" id="PTHR31942:SF77">
    <property type="entry name" value="MLO-LIKE PROTEIN 14"/>
    <property type="match status" value="1"/>
</dbReference>
<dbReference type="OrthoDB" id="1388414at2759"/>
<evidence type="ECO:0000256" key="3">
    <source>
        <dbReference type="ARBA" id="ARBA00022692"/>
    </source>
</evidence>
<reference evidence="10" key="1">
    <citation type="submission" date="2020-09" db="EMBL/GenBank/DDBJ databases">
        <title>Genome-Enabled Discovery of Anthraquinone Biosynthesis in Senna tora.</title>
        <authorList>
            <person name="Kang S.-H."/>
            <person name="Pandey R.P."/>
            <person name="Lee C.-M."/>
            <person name="Sim J.-S."/>
            <person name="Jeong J.-T."/>
            <person name="Choi B.-S."/>
            <person name="Jung M."/>
            <person name="Ginzburg D."/>
            <person name="Zhao K."/>
            <person name="Won S.Y."/>
            <person name="Oh T.-J."/>
            <person name="Yu Y."/>
            <person name="Kim N.-H."/>
            <person name="Lee O.R."/>
            <person name="Lee T.-H."/>
            <person name="Bashyal P."/>
            <person name="Kim T.-S."/>
            <person name="Lee W.-H."/>
            <person name="Kawkins C."/>
            <person name="Kim C.-K."/>
            <person name="Kim J.S."/>
            <person name="Ahn B.O."/>
            <person name="Rhee S.Y."/>
            <person name="Sohng J.K."/>
        </authorList>
    </citation>
    <scope>NUCLEOTIDE SEQUENCE</scope>
    <source>
        <tissue evidence="10">Leaf</tissue>
    </source>
</reference>
<dbReference type="GO" id="GO:0005516">
    <property type="term" value="F:calmodulin binding"/>
    <property type="evidence" value="ECO:0007669"/>
    <property type="project" value="UniProtKB-KW"/>
</dbReference>
<dbReference type="PANTHER" id="PTHR31942">
    <property type="entry name" value="MLO-LIKE PROTEIN 1"/>
    <property type="match status" value="1"/>
</dbReference>
<keyword evidence="4 8" id="KW-0611">Plant defense</keyword>
<keyword evidence="3 8" id="KW-0812">Transmembrane</keyword>
<dbReference type="InterPro" id="IPR004326">
    <property type="entry name" value="Mlo"/>
</dbReference>
<evidence type="ECO:0000256" key="5">
    <source>
        <dbReference type="ARBA" id="ARBA00022989"/>
    </source>
</evidence>
<comment type="function">
    <text evidence="8">May be involved in modulation of pathogen defense and leaf cell death.</text>
</comment>
<evidence type="ECO:0000256" key="4">
    <source>
        <dbReference type="ARBA" id="ARBA00022821"/>
    </source>
</evidence>
<evidence type="ECO:0000256" key="6">
    <source>
        <dbReference type="ARBA" id="ARBA00023136"/>
    </source>
</evidence>
<evidence type="ECO:0000256" key="1">
    <source>
        <dbReference type="ARBA" id="ARBA00004141"/>
    </source>
</evidence>
<organism evidence="10 11">
    <name type="scientific">Senna tora</name>
    <dbReference type="NCBI Taxonomy" id="362788"/>
    <lineage>
        <taxon>Eukaryota</taxon>
        <taxon>Viridiplantae</taxon>
        <taxon>Streptophyta</taxon>
        <taxon>Embryophyta</taxon>
        <taxon>Tracheophyta</taxon>
        <taxon>Spermatophyta</taxon>
        <taxon>Magnoliopsida</taxon>
        <taxon>eudicotyledons</taxon>
        <taxon>Gunneridae</taxon>
        <taxon>Pentapetalae</taxon>
        <taxon>rosids</taxon>
        <taxon>fabids</taxon>
        <taxon>Fabales</taxon>
        <taxon>Fabaceae</taxon>
        <taxon>Caesalpinioideae</taxon>
        <taxon>Cassia clade</taxon>
        <taxon>Senna</taxon>
    </lineage>
</organism>
<name>A0A834X1K7_9FABA</name>
<evidence type="ECO:0000256" key="9">
    <source>
        <dbReference type="SAM" id="Phobius"/>
    </source>
</evidence>
<evidence type="ECO:0000256" key="7">
    <source>
        <dbReference type="ARBA" id="ARBA00023265"/>
    </source>
</evidence>
<dbReference type="EMBL" id="JAAIUW010000004">
    <property type="protein sequence ID" value="KAF7836738.1"/>
    <property type="molecule type" value="Genomic_DNA"/>
</dbReference>
<feature type="transmembrane region" description="Helical" evidence="9">
    <location>
        <begin position="183"/>
        <end position="200"/>
    </location>
</feature>
<comment type="similarity">
    <text evidence="2 8">Belongs to the MLO family.</text>
</comment>
<feature type="transmembrane region" description="Helical" evidence="9">
    <location>
        <begin position="12"/>
        <end position="33"/>
    </location>
</feature>
<dbReference type="AlphaFoldDB" id="A0A834X1K7"/>
<comment type="domain">
    <text evidence="8">The C-terminus contains a calmodulin-binding domain, which binds calmodulin in a calcium-dependent fashion.</text>
</comment>
<dbReference type="Proteomes" id="UP000634136">
    <property type="component" value="Unassembled WGS sequence"/>
</dbReference>
<evidence type="ECO:0000256" key="8">
    <source>
        <dbReference type="RuleBase" id="RU280816"/>
    </source>
</evidence>
<evidence type="ECO:0000313" key="11">
    <source>
        <dbReference type="Proteomes" id="UP000634136"/>
    </source>
</evidence>
<keyword evidence="7 8" id="KW-0568">Pathogenesis-related protein</keyword>
<accession>A0A834X1K7</accession>
<evidence type="ECO:0000256" key="2">
    <source>
        <dbReference type="ARBA" id="ARBA00006574"/>
    </source>
</evidence>
<proteinExistence type="inferred from homology"/>
<feature type="transmembrane region" description="Helical" evidence="9">
    <location>
        <begin position="307"/>
        <end position="327"/>
    </location>
</feature>
<keyword evidence="6 8" id="KW-0472">Membrane</keyword>
<keyword evidence="11" id="KW-1185">Reference proteome</keyword>
<keyword evidence="5 8" id="KW-1133">Transmembrane helix</keyword>
<feature type="transmembrane region" description="Helical" evidence="9">
    <location>
        <begin position="59"/>
        <end position="80"/>
    </location>
</feature>
<keyword evidence="8" id="KW-0112">Calmodulin-binding</keyword>
<protein>
    <recommendedName>
        <fullName evidence="8">MLO-like protein</fullName>
    </recommendedName>
</protein>
<dbReference type="Pfam" id="PF03094">
    <property type="entry name" value="Mlo"/>
    <property type="match status" value="1"/>
</dbReference>
<sequence length="457" mass="52200">MAENVKETRSLALTPTWSVATVLTIFVAVSLLVERFIHHLSKGHEPFVSYEGLEQLHRFIFVMAVTHVSYSCLTMLLAIVKIHSWRIWEDEGHKEQQESLAEMTRELTMRRQSTFVKFHTSNVLVRNSFLVWVTCFFRQFGRSVVRADYLTLRKGFITNHNLTLQYDFHSYMIRSMEEEFQKIVGVSAPLWGFVVAFMLFDVKGSNLYFWIAIIPMFLVLLVGAKLQHVIATLALENAGITSFFTEAKLKPRDELFWFNKPELLLSLIHFILFQNAFELASFFWFWWQFGYHSCYIRDHGLVYLRLILGFAGQFLCSYSTLPLYALVTQMGTNYKAALIPQKIRQTIHGWGKEARRKRRHGLFADDSTIHTDTSTVVSIEEEDNAQSVDAAGATTELELQPVMEVSYAPSAIANETSSRAATPLLRPSASVSSSTPFSFRIGAISRSSSLPSARNGR</sequence>
<dbReference type="GO" id="GO:0016020">
    <property type="term" value="C:membrane"/>
    <property type="evidence" value="ECO:0007669"/>
    <property type="project" value="UniProtKB-SubCell"/>
</dbReference>
<comment type="subcellular location">
    <subcellularLocation>
        <location evidence="1 8">Membrane</location>
        <topology evidence="1 8">Multi-pass membrane protein</topology>
    </subcellularLocation>
</comment>
<feature type="transmembrane region" description="Helical" evidence="9">
    <location>
        <begin position="206"/>
        <end position="224"/>
    </location>
</feature>
<evidence type="ECO:0000313" key="10">
    <source>
        <dbReference type="EMBL" id="KAF7836738.1"/>
    </source>
</evidence>
<gene>
    <name evidence="8" type="primary">MLO</name>
    <name evidence="10" type="ORF">G2W53_011597</name>
</gene>